<name>A0AAP0N3A1_9ROSI</name>
<evidence type="ECO:0000313" key="2">
    <source>
        <dbReference type="EMBL" id="KAK9228654.1"/>
    </source>
</evidence>
<organism evidence="2 3">
    <name type="scientific">Citrus x changshan-huyou</name>
    <dbReference type="NCBI Taxonomy" id="2935761"/>
    <lineage>
        <taxon>Eukaryota</taxon>
        <taxon>Viridiplantae</taxon>
        <taxon>Streptophyta</taxon>
        <taxon>Embryophyta</taxon>
        <taxon>Tracheophyta</taxon>
        <taxon>Spermatophyta</taxon>
        <taxon>Magnoliopsida</taxon>
        <taxon>eudicotyledons</taxon>
        <taxon>Gunneridae</taxon>
        <taxon>Pentapetalae</taxon>
        <taxon>rosids</taxon>
        <taxon>malvids</taxon>
        <taxon>Sapindales</taxon>
        <taxon>Rutaceae</taxon>
        <taxon>Aurantioideae</taxon>
        <taxon>Citrus</taxon>
    </lineage>
</organism>
<dbReference type="InterPro" id="IPR044171">
    <property type="entry name" value="LAX2-like"/>
</dbReference>
<feature type="compositionally biased region" description="Low complexity" evidence="1">
    <location>
        <begin position="61"/>
        <end position="71"/>
    </location>
</feature>
<dbReference type="Gene3D" id="3.10.20.90">
    <property type="entry name" value="Phosphatidylinositol 3-kinase Catalytic Subunit, Chain A, domain 1"/>
    <property type="match status" value="1"/>
</dbReference>
<dbReference type="EMBL" id="JBCGBO010000001">
    <property type="protein sequence ID" value="KAK9228654.1"/>
    <property type="molecule type" value="Genomic_DNA"/>
</dbReference>
<evidence type="ECO:0000313" key="3">
    <source>
        <dbReference type="Proteomes" id="UP001428341"/>
    </source>
</evidence>
<protein>
    <submittedName>
        <fullName evidence="2">Uncharacterized protein</fullName>
    </submittedName>
</protein>
<accession>A0AAP0N3A1</accession>
<gene>
    <name evidence="2" type="ORF">WN944_021608</name>
</gene>
<proteinExistence type="predicted"/>
<comment type="caution">
    <text evidence="2">The sequence shown here is derived from an EMBL/GenBank/DDBJ whole genome shotgun (WGS) entry which is preliminary data.</text>
</comment>
<keyword evidence="3" id="KW-1185">Reference proteome</keyword>
<feature type="region of interest" description="Disordered" evidence="1">
    <location>
        <begin position="48"/>
        <end position="71"/>
    </location>
</feature>
<dbReference type="PANTHER" id="PTHR47290">
    <property type="entry name" value="RING FINGER PROTEIN"/>
    <property type="match status" value="1"/>
</dbReference>
<dbReference type="Proteomes" id="UP001428341">
    <property type="component" value="Unassembled WGS sequence"/>
</dbReference>
<feature type="region of interest" description="Disordered" evidence="1">
    <location>
        <begin position="1"/>
        <end position="23"/>
    </location>
</feature>
<sequence length="289" mass="32271">MASSSQQVHKSHNPLEEVISGELGKDEGGGDWLGLDLGLGLRFDSTTGCKKPAHEQSHPVSSTALASSSSSSPFLIHHQQRHDQQQIQSGLGIGIRLGLGLGLGLEPRASVGFDQKGVRSMNGEPPSNNHNKLCQVLDQDHEIPLRSRQLKLSNHLLHWQMPGFITDSNDYRRPHPGFWFTLISSTNRFGEALPQVPKAYIRVKDEHMTISTVKKYLVTKLGLSNEAEVDISCMGLNLQHTLTLRQVRDVVWLPRLIQSVNSTTVLFQNSEDMSMPLHYERRCLFDLNN</sequence>
<dbReference type="AlphaFoldDB" id="A0AAP0N3A1"/>
<dbReference type="PANTHER" id="PTHR47290:SF6">
    <property type="entry name" value="UBIQUITIN-LIKE DOMAIN-CONTAINING PROTEIN"/>
    <property type="match status" value="1"/>
</dbReference>
<reference evidence="2 3" key="1">
    <citation type="submission" date="2024-05" db="EMBL/GenBank/DDBJ databases">
        <title>Haplotype-resolved chromosome-level genome assembly of Huyou (Citrus changshanensis).</title>
        <authorList>
            <person name="Miao C."/>
            <person name="Chen W."/>
            <person name="Wu Y."/>
            <person name="Wang L."/>
            <person name="Zhao S."/>
            <person name="Grierson D."/>
            <person name="Xu C."/>
            <person name="Chen K."/>
        </authorList>
    </citation>
    <scope>NUCLEOTIDE SEQUENCE [LARGE SCALE GENOMIC DNA]</scope>
    <source>
        <strain evidence="2">01-14</strain>
        <tissue evidence="2">Leaf</tissue>
    </source>
</reference>
<evidence type="ECO:0000256" key="1">
    <source>
        <dbReference type="SAM" id="MobiDB-lite"/>
    </source>
</evidence>